<feature type="transmembrane region" description="Helical" evidence="1">
    <location>
        <begin position="44"/>
        <end position="62"/>
    </location>
</feature>
<evidence type="ECO:0000256" key="1">
    <source>
        <dbReference type="SAM" id="Phobius"/>
    </source>
</evidence>
<dbReference type="EMBL" id="LGGI01000017">
    <property type="protein sequence ID" value="KUK67346.1"/>
    <property type="molecule type" value="Genomic_DNA"/>
</dbReference>
<accession>A0A117LTZ0</accession>
<keyword evidence="1" id="KW-0472">Membrane</keyword>
<name>A0A117LTZ0_9BACT</name>
<feature type="transmembrane region" description="Helical" evidence="1">
    <location>
        <begin position="12"/>
        <end position="32"/>
    </location>
</feature>
<evidence type="ECO:0000313" key="3">
    <source>
        <dbReference type="Proteomes" id="UP000053469"/>
    </source>
</evidence>
<organism evidence="2 3">
    <name type="scientific">candidate division WS6 bacterium 36_33</name>
    <dbReference type="NCBI Taxonomy" id="1641388"/>
    <lineage>
        <taxon>Bacteria</taxon>
        <taxon>Candidatus Dojkabacteria</taxon>
    </lineage>
</organism>
<dbReference type="AlphaFoldDB" id="A0A117LTZ0"/>
<protein>
    <submittedName>
        <fullName evidence="2">Uncharacterized protein</fullName>
    </submittedName>
</protein>
<evidence type="ECO:0000313" key="2">
    <source>
        <dbReference type="EMBL" id="KUK67346.1"/>
    </source>
</evidence>
<feature type="transmembrane region" description="Helical" evidence="1">
    <location>
        <begin position="162"/>
        <end position="184"/>
    </location>
</feature>
<gene>
    <name evidence="2" type="ORF">XD87_0177</name>
</gene>
<keyword evidence="1" id="KW-0812">Transmembrane</keyword>
<proteinExistence type="predicted"/>
<keyword evidence="1" id="KW-1133">Transmembrane helix</keyword>
<feature type="transmembrane region" description="Helical" evidence="1">
    <location>
        <begin position="134"/>
        <end position="156"/>
    </location>
</feature>
<dbReference type="Proteomes" id="UP000053469">
    <property type="component" value="Unassembled WGS sequence"/>
</dbReference>
<feature type="transmembrane region" description="Helical" evidence="1">
    <location>
        <begin position="74"/>
        <end position="97"/>
    </location>
</feature>
<comment type="caution">
    <text evidence="2">The sequence shown here is derived from an EMBL/GenBank/DDBJ whole genome shotgun (WGS) entry which is preliminary data.</text>
</comment>
<reference evidence="3" key="1">
    <citation type="journal article" date="2015" name="MBio">
        <title>Genome-Resolved Metagenomic Analysis Reveals Roles for Candidate Phyla and Other Microbial Community Members in Biogeochemical Transformations in Oil Reservoirs.</title>
        <authorList>
            <person name="Hu P."/>
            <person name="Tom L."/>
            <person name="Singh A."/>
            <person name="Thomas B.C."/>
            <person name="Baker B.J."/>
            <person name="Piceno Y.M."/>
            <person name="Andersen G.L."/>
            <person name="Banfield J.F."/>
        </authorList>
    </citation>
    <scope>NUCLEOTIDE SEQUENCE [LARGE SCALE GENOMIC DNA]</scope>
</reference>
<sequence length="199" mass="22946">MKKKKLDPTHVFLQFLMMFLTLCFLIASAHFVQNIIWFTKFETIIPLLSGALSLITGIFFLYRSSLKRKEKRRFFLLGVLFFLLGILILVGTTLGILTVANRVLIDFPLIFILLALFLLLFVKGGWKYNNLAFWEIFSISLFIFSKLFLVMSFLFMEVKLTEFSLLVELFAYIAILIGAINEVYEASGATRDAKKGKRK</sequence>
<feature type="transmembrane region" description="Helical" evidence="1">
    <location>
        <begin position="103"/>
        <end position="122"/>
    </location>
</feature>